<dbReference type="InterPro" id="IPR008979">
    <property type="entry name" value="Galactose-bd-like_sf"/>
</dbReference>
<feature type="domain" description="CBM6" evidence="12">
    <location>
        <begin position="381"/>
        <end position="503"/>
    </location>
</feature>
<dbReference type="InterPro" id="IPR006584">
    <property type="entry name" value="Cellulose-bd_IV"/>
</dbReference>
<dbReference type="RefSeq" id="WP_147251049.1">
    <property type="nucleotide sequence ID" value="NZ_QNRT01000006.1"/>
</dbReference>
<dbReference type="EMBL" id="QNRT01000006">
    <property type="protein sequence ID" value="RBP48569.1"/>
    <property type="molecule type" value="Genomic_DNA"/>
</dbReference>
<evidence type="ECO:0000256" key="8">
    <source>
        <dbReference type="RuleBase" id="RU361153"/>
    </source>
</evidence>
<dbReference type="SMART" id="SM00606">
    <property type="entry name" value="CBD_IV"/>
    <property type="match status" value="1"/>
</dbReference>
<evidence type="ECO:0000256" key="7">
    <source>
        <dbReference type="ARBA" id="ARBA00023326"/>
    </source>
</evidence>
<dbReference type="Pfam" id="PF03422">
    <property type="entry name" value="CBM_6"/>
    <property type="match status" value="1"/>
</dbReference>
<dbReference type="Proteomes" id="UP000253083">
    <property type="component" value="Unassembled WGS sequence"/>
</dbReference>
<keyword evidence="5 8" id="KW-0119">Carbohydrate metabolism</keyword>
<comment type="catalytic activity">
    <reaction evidence="1 8">
        <text>Endohydrolysis of (1-&gt;4)-beta-D-glucosidic linkages in cellulose, lichenin and cereal beta-D-glucans.</text>
        <dbReference type="EC" id="3.2.1.4"/>
    </reaction>
</comment>
<evidence type="ECO:0000313" key="14">
    <source>
        <dbReference type="Proteomes" id="UP000253083"/>
    </source>
</evidence>
<dbReference type="Pfam" id="PF00150">
    <property type="entry name" value="Cellulase"/>
    <property type="match status" value="1"/>
</dbReference>
<feature type="signal peptide" evidence="10">
    <location>
        <begin position="1"/>
        <end position="37"/>
    </location>
</feature>
<evidence type="ECO:0000256" key="3">
    <source>
        <dbReference type="ARBA" id="ARBA00022801"/>
    </source>
</evidence>
<keyword evidence="14" id="KW-1185">Reference proteome</keyword>
<keyword evidence="2 10" id="KW-0732">Signal</keyword>
<comment type="caution">
    <text evidence="13">The sequence shown here is derived from an EMBL/GenBank/DDBJ whole genome shotgun (WGS) entry which is preliminary data.</text>
</comment>
<dbReference type="Gene3D" id="2.60.120.260">
    <property type="entry name" value="Galactose-binding domain-like"/>
    <property type="match status" value="1"/>
</dbReference>
<dbReference type="PROSITE" id="PS51173">
    <property type="entry name" value="CBM2"/>
    <property type="match status" value="1"/>
</dbReference>
<dbReference type="SUPFAM" id="SSF49384">
    <property type="entry name" value="Carbohydrate-binding domain"/>
    <property type="match status" value="1"/>
</dbReference>
<name>A0A395JFQ9_9GAMM</name>
<dbReference type="PROSITE" id="PS51175">
    <property type="entry name" value="CBM6"/>
    <property type="match status" value="1"/>
</dbReference>
<evidence type="ECO:0000256" key="9">
    <source>
        <dbReference type="SAM" id="MobiDB-lite"/>
    </source>
</evidence>
<evidence type="ECO:0000313" key="13">
    <source>
        <dbReference type="EMBL" id="RBP48569.1"/>
    </source>
</evidence>
<evidence type="ECO:0000256" key="6">
    <source>
        <dbReference type="ARBA" id="ARBA00023295"/>
    </source>
</evidence>
<gene>
    <name evidence="13" type="ORF">DFR28_10655</name>
</gene>
<dbReference type="Pfam" id="PF00553">
    <property type="entry name" value="CBM_2"/>
    <property type="match status" value="1"/>
</dbReference>
<sequence length="626" mass="65478">MPFYQARTLLSKLGLMSRFLRPFAISLSILISFTASAAVAPLTVNGSQILVGGQAQGLAGNSYFWSNTGWGAERFYNADAVAWLKNDWKSNIVRAAMGVDEAGGYLSDQAGNKARVTAVVDAAIAQDMYVIIDWHTHHAEDYRTDAVAFFSEMAQTYGSHNNVIYEIYNEPLQVSWSSTIKPYAEAVIGAIRAHDPDNLIVVGTPTWSQDVDQAAADPITAYSNIAYALHFYAGTHKQWLRDRAEQAMNAGIAIMVTEWGSVNASGDGAVDTAETNAWVNWMAQYNLTHLNWSVHDKAEGASILQPGASSTGNWPSSTLTASGAFVRDIIRAYNDGTDTGGGDNGGGDNGGGDNGGGDNGGGDNGGGNSPCDSASAIGLPGTVQAEDFCQQSGIQTEATSDTGGGDNIGWIQNGDSSQYRVNVSAADTYQVELRVATPTIGGSVDILVDGNKVGSIAVGDTGGWQNWQTKSTDVQLNAGQQTLRLNYVGGSDYLMNINWAKFNLQADNGGGDNGGGDNGGGNTGVSCDFIIANQWSSGFVGEVKITNNGTSAISSPWSVNFGFSDGSNVTSSWNGNLSGSNPYTIAPLSWNQTIQPGGSTSFGVQVNKGASGQPASTPTVGGSICN</sequence>
<dbReference type="PANTHER" id="PTHR34142:SF1">
    <property type="entry name" value="GLYCOSIDE HYDROLASE FAMILY 5 DOMAIN-CONTAINING PROTEIN"/>
    <property type="match status" value="1"/>
</dbReference>
<dbReference type="InParanoid" id="A0A395JFQ9"/>
<keyword evidence="7 8" id="KW-0624">Polysaccharide degradation</keyword>
<feature type="chain" id="PRO_5017372820" description="Endoglucanase" evidence="10">
    <location>
        <begin position="38"/>
        <end position="626"/>
    </location>
</feature>
<dbReference type="SUPFAM" id="SSF49785">
    <property type="entry name" value="Galactose-binding domain-like"/>
    <property type="match status" value="1"/>
</dbReference>
<dbReference type="Gene3D" id="3.20.20.80">
    <property type="entry name" value="Glycosidases"/>
    <property type="match status" value="1"/>
</dbReference>
<keyword evidence="3 8" id="KW-0378">Hydrolase</keyword>
<dbReference type="GO" id="GO:0030245">
    <property type="term" value="P:cellulose catabolic process"/>
    <property type="evidence" value="ECO:0007669"/>
    <property type="project" value="UniProtKB-KW"/>
</dbReference>
<dbReference type="InterPro" id="IPR018087">
    <property type="entry name" value="Glyco_hydro_5_CS"/>
</dbReference>
<keyword evidence="6 8" id="KW-0326">Glycosidase</keyword>
<evidence type="ECO:0000256" key="5">
    <source>
        <dbReference type="ARBA" id="ARBA00023277"/>
    </source>
</evidence>
<dbReference type="InterPro" id="IPR012291">
    <property type="entry name" value="CBM2_carb-bd_dom_sf"/>
</dbReference>
<protein>
    <recommendedName>
        <fullName evidence="8">Endoglucanase</fullName>
        <ecNumber evidence="8">3.2.1.4</ecNumber>
    </recommendedName>
</protein>
<dbReference type="AlphaFoldDB" id="A0A395JFQ9"/>
<dbReference type="InterPro" id="IPR001547">
    <property type="entry name" value="Glyco_hydro_5"/>
</dbReference>
<dbReference type="PANTHER" id="PTHR34142">
    <property type="entry name" value="ENDO-BETA-1,4-GLUCANASE A"/>
    <property type="match status" value="1"/>
</dbReference>
<dbReference type="InterPro" id="IPR017853">
    <property type="entry name" value="GH"/>
</dbReference>
<evidence type="ECO:0000256" key="4">
    <source>
        <dbReference type="ARBA" id="ARBA00023001"/>
    </source>
</evidence>
<evidence type="ECO:0000259" key="11">
    <source>
        <dbReference type="PROSITE" id="PS51173"/>
    </source>
</evidence>
<dbReference type="GO" id="GO:0030247">
    <property type="term" value="F:polysaccharide binding"/>
    <property type="evidence" value="ECO:0007669"/>
    <property type="project" value="UniProtKB-UniRule"/>
</dbReference>
<dbReference type="InterPro" id="IPR001919">
    <property type="entry name" value="CBD2"/>
</dbReference>
<feature type="domain" description="CBM2" evidence="11">
    <location>
        <begin position="518"/>
        <end position="626"/>
    </location>
</feature>
<comment type="similarity">
    <text evidence="8">Belongs to the glycosyl hydrolase 5 (cellulase A) family.</text>
</comment>
<evidence type="ECO:0000256" key="2">
    <source>
        <dbReference type="ARBA" id="ARBA00022729"/>
    </source>
</evidence>
<dbReference type="InterPro" id="IPR008965">
    <property type="entry name" value="CBM2/CBM3_carb-bd_dom_sf"/>
</dbReference>
<evidence type="ECO:0000259" key="12">
    <source>
        <dbReference type="PROSITE" id="PS51175"/>
    </source>
</evidence>
<proteinExistence type="inferred from homology"/>
<reference evidence="13 14" key="1">
    <citation type="submission" date="2018-06" db="EMBL/GenBank/DDBJ databases">
        <title>Genomic Encyclopedia of Type Strains, Phase IV (KMG-IV): sequencing the most valuable type-strain genomes for metagenomic binning, comparative biology and taxonomic classification.</title>
        <authorList>
            <person name="Goeker M."/>
        </authorList>
    </citation>
    <scope>NUCLEOTIDE SEQUENCE [LARGE SCALE GENOMIC DNA]</scope>
    <source>
        <strain evidence="13 14">DSM 24032</strain>
    </source>
</reference>
<dbReference type="GO" id="GO:0008810">
    <property type="term" value="F:cellulase activity"/>
    <property type="evidence" value="ECO:0007669"/>
    <property type="project" value="UniProtKB-EC"/>
</dbReference>
<accession>A0A395JFQ9</accession>
<dbReference type="Gene3D" id="2.60.40.290">
    <property type="match status" value="1"/>
</dbReference>
<dbReference type="PROSITE" id="PS00659">
    <property type="entry name" value="GLYCOSYL_HYDROL_F5"/>
    <property type="match status" value="1"/>
</dbReference>
<dbReference type="CDD" id="cd04080">
    <property type="entry name" value="CBM6_cellulase-like"/>
    <property type="match status" value="1"/>
</dbReference>
<feature type="compositionally biased region" description="Gly residues" evidence="9">
    <location>
        <begin position="338"/>
        <end position="368"/>
    </location>
</feature>
<evidence type="ECO:0000256" key="1">
    <source>
        <dbReference type="ARBA" id="ARBA00000966"/>
    </source>
</evidence>
<keyword evidence="4 8" id="KW-0136">Cellulose degradation</keyword>
<evidence type="ECO:0000256" key="10">
    <source>
        <dbReference type="SAM" id="SignalP"/>
    </source>
</evidence>
<dbReference type="EC" id="3.2.1.4" evidence="8"/>
<organism evidence="13 14">
    <name type="scientific">Arenicella xantha</name>
    <dbReference type="NCBI Taxonomy" id="644221"/>
    <lineage>
        <taxon>Bacteria</taxon>
        <taxon>Pseudomonadati</taxon>
        <taxon>Pseudomonadota</taxon>
        <taxon>Gammaproteobacteria</taxon>
        <taxon>Arenicellales</taxon>
        <taxon>Arenicellaceae</taxon>
        <taxon>Arenicella</taxon>
    </lineage>
</organism>
<dbReference type="InterPro" id="IPR005084">
    <property type="entry name" value="CBM6"/>
</dbReference>
<dbReference type="SUPFAM" id="SSF51445">
    <property type="entry name" value="(Trans)glycosidases"/>
    <property type="match status" value="1"/>
</dbReference>
<feature type="region of interest" description="Disordered" evidence="9">
    <location>
        <begin position="336"/>
        <end position="377"/>
    </location>
</feature>
<dbReference type="SMART" id="SM00637">
    <property type="entry name" value="CBD_II"/>
    <property type="match status" value="1"/>
</dbReference>
<dbReference type="OrthoDB" id="9775889at2"/>